<accession>K2FY08</accession>
<organism evidence="1">
    <name type="scientific">uncultured bacterium</name>
    <name type="common">gcode 4</name>
    <dbReference type="NCBI Taxonomy" id="1234023"/>
    <lineage>
        <taxon>Bacteria</taxon>
        <taxon>environmental samples</taxon>
    </lineage>
</organism>
<proteinExistence type="predicted"/>
<protein>
    <submittedName>
        <fullName evidence="1">Uncharacterized protein</fullName>
    </submittedName>
</protein>
<dbReference type="AlphaFoldDB" id="K2FY08"/>
<evidence type="ECO:0000313" key="1">
    <source>
        <dbReference type="EMBL" id="EKE27878.1"/>
    </source>
</evidence>
<gene>
    <name evidence="1" type="ORF">ACD_3C00141G0005</name>
</gene>
<dbReference type="EMBL" id="AMFJ01000415">
    <property type="protein sequence ID" value="EKE27878.1"/>
    <property type="molecule type" value="Genomic_DNA"/>
</dbReference>
<name>K2FY08_9BACT</name>
<comment type="caution">
    <text evidence="1">The sequence shown here is derived from an EMBL/GenBank/DDBJ whole genome shotgun (WGS) entry which is preliminary data.</text>
</comment>
<sequence length="99" mass="10972">MLNTKAPAYHWYHMTEPDARTSILESGMGTFPDVALNTDNHFAILLISASRVESLADADWEEKERNAIVASIAKMTITTMSSTRVKALGLLLEVYMAIL</sequence>
<reference evidence="1" key="1">
    <citation type="journal article" date="2012" name="Science">
        <title>Fermentation, hydrogen, and sulfur metabolism in multiple uncultivated bacterial phyla.</title>
        <authorList>
            <person name="Wrighton K.C."/>
            <person name="Thomas B.C."/>
            <person name="Sharon I."/>
            <person name="Miller C.S."/>
            <person name="Castelle C.J."/>
            <person name="VerBerkmoes N.C."/>
            <person name="Wilkins M.J."/>
            <person name="Hettich R.L."/>
            <person name="Lipton M.S."/>
            <person name="Williams K.H."/>
            <person name="Long P.E."/>
            <person name="Banfield J.F."/>
        </authorList>
    </citation>
    <scope>NUCLEOTIDE SEQUENCE [LARGE SCALE GENOMIC DNA]</scope>
</reference>